<organism evidence="2 3">
    <name type="scientific">Aspergillus nanangensis</name>
    <dbReference type="NCBI Taxonomy" id="2582783"/>
    <lineage>
        <taxon>Eukaryota</taxon>
        <taxon>Fungi</taxon>
        <taxon>Dikarya</taxon>
        <taxon>Ascomycota</taxon>
        <taxon>Pezizomycotina</taxon>
        <taxon>Eurotiomycetes</taxon>
        <taxon>Eurotiomycetidae</taxon>
        <taxon>Eurotiales</taxon>
        <taxon>Aspergillaceae</taxon>
        <taxon>Aspergillus</taxon>
        <taxon>Aspergillus subgen. Circumdati</taxon>
    </lineage>
</organism>
<proteinExistence type="predicted"/>
<evidence type="ECO:0000256" key="1">
    <source>
        <dbReference type="SAM" id="MobiDB-lite"/>
    </source>
</evidence>
<dbReference type="EMBL" id="VCAU01000264">
    <property type="protein sequence ID" value="KAF9882612.1"/>
    <property type="molecule type" value="Genomic_DNA"/>
</dbReference>
<keyword evidence="3" id="KW-1185">Reference proteome</keyword>
<protein>
    <submittedName>
        <fullName evidence="2">Uncharacterized protein</fullName>
    </submittedName>
</protein>
<feature type="compositionally biased region" description="Pro residues" evidence="1">
    <location>
        <begin position="1"/>
        <end position="10"/>
    </location>
</feature>
<accession>A0AAD4GMP0</accession>
<feature type="region of interest" description="Disordered" evidence="1">
    <location>
        <begin position="92"/>
        <end position="116"/>
    </location>
</feature>
<comment type="caution">
    <text evidence="2">The sequence shown here is derived from an EMBL/GenBank/DDBJ whole genome shotgun (WGS) entry which is preliminary data.</text>
</comment>
<sequence>MANTGSPPPTNGTTPSRPNTPITPLDESRAVSPRTVEPGSFFRPTPSERSRKRGSLLGDRPLPSLDLSKKLRFAYHEPLTFDRHQEPRWAISFGPPVPKTLTLPSEPSRRDKPQENPVLKDASFFQEPIPGLIGCKIMSRRNAAARLMPSPFLSDEIYRPGIQAELGHWYIQLQMWSPIASMMGMNWEEVEELAWQAGKERLCRLAAMRVLERDRI</sequence>
<name>A0AAD4GMP0_ASPNN</name>
<dbReference type="Proteomes" id="UP001194746">
    <property type="component" value="Unassembled WGS sequence"/>
</dbReference>
<evidence type="ECO:0000313" key="3">
    <source>
        <dbReference type="Proteomes" id="UP001194746"/>
    </source>
</evidence>
<reference evidence="2" key="2">
    <citation type="submission" date="2020-02" db="EMBL/GenBank/DDBJ databases">
        <authorList>
            <person name="Gilchrist C.L.M."/>
            <person name="Chooi Y.-H."/>
        </authorList>
    </citation>
    <scope>NUCLEOTIDE SEQUENCE</scope>
    <source>
        <strain evidence="2">MST-FP2251</strain>
    </source>
</reference>
<gene>
    <name evidence="2" type="ORF">FE257_005964</name>
</gene>
<dbReference type="AlphaFoldDB" id="A0AAD4GMP0"/>
<reference evidence="2" key="1">
    <citation type="journal article" date="2019" name="Beilstein J. Org. Chem.">
        <title>Nanangenines: drimane sesquiterpenoids as the dominant metabolite cohort of a novel Australian fungus, Aspergillus nanangensis.</title>
        <authorList>
            <person name="Lacey H.J."/>
            <person name="Gilchrist C.L.M."/>
            <person name="Crombie A."/>
            <person name="Kalaitzis J.A."/>
            <person name="Vuong D."/>
            <person name="Rutledge P.J."/>
            <person name="Turner P."/>
            <person name="Pitt J.I."/>
            <person name="Lacey E."/>
            <person name="Chooi Y.H."/>
            <person name="Piggott A.M."/>
        </authorList>
    </citation>
    <scope>NUCLEOTIDE SEQUENCE</scope>
    <source>
        <strain evidence="2">MST-FP2251</strain>
    </source>
</reference>
<evidence type="ECO:0000313" key="2">
    <source>
        <dbReference type="EMBL" id="KAF9882612.1"/>
    </source>
</evidence>
<feature type="region of interest" description="Disordered" evidence="1">
    <location>
        <begin position="1"/>
        <end position="61"/>
    </location>
</feature>
<feature type="compositionally biased region" description="Low complexity" evidence="1">
    <location>
        <begin position="11"/>
        <end position="20"/>
    </location>
</feature>